<gene>
    <name evidence="2" type="ORF">JKP88DRAFT_245277</name>
</gene>
<evidence type="ECO:0000313" key="3">
    <source>
        <dbReference type="Proteomes" id="UP000664859"/>
    </source>
</evidence>
<keyword evidence="1" id="KW-0472">Membrane</keyword>
<organism evidence="2 3">
    <name type="scientific">Tribonema minus</name>
    <dbReference type="NCBI Taxonomy" id="303371"/>
    <lineage>
        <taxon>Eukaryota</taxon>
        <taxon>Sar</taxon>
        <taxon>Stramenopiles</taxon>
        <taxon>Ochrophyta</taxon>
        <taxon>PX clade</taxon>
        <taxon>Xanthophyceae</taxon>
        <taxon>Tribonematales</taxon>
        <taxon>Tribonemataceae</taxon>
        <taxon>Tribonema</taxon>
    </lineage>
</organism>
<keyword evidence="1" id="KW-1133">Transmembrane helix</keyword>
<keyword evidence="3" id="KW-1185">Reference proteome</keyword>
<sequence length="122" mass="13974">MAIDLAVLRFRLVLWQAWQEPNRWYAAIGLAASTSYFSYHQGRAEICGYKVFAMIAIFVNGMACVSPELGELRSARRQRMFLDFLCTFIFYMHLWLFPPVPRYASTLAQPVTAAPCKVVTVK</sequence>
<protein>
    <submittedName>
        <fullName evidence="2">Uncharacterized protein</fullName>
    </submittedName>
</protein>
<dbReference type="Proteomes" id="UP000664859">
    <property type="component" value="Unassembled WGS sequence"/>
</dbReference>
<evidence type="ECO:0000256" key="1">
    <source>
        <dbReference type="SAM" id="Phobius"/>
    </source>
</evidence>
<comment type="caution">
    <text evidence="2">The sequence shown here is derived from an EMBL/GenBank/DDBJ whole genome shotgun (WGS) entry which is preliminary data.</text>
</comment>
<name>A0A836CEE8_9STRA</name>
<feature type="transmembrane region" description="Helical" evidence="1">
    <location>
        <begin position="81"/>
        <end position="97"/>
    </location>
</feature>
<proteinExistence type="predicted"/>
<dbReference type="AlphaFoldDB" id="A0A836CEE8"/>
<feature type="transmembrane region" description="Helical" evidence="1">
    <location>
        <begin position="51"/>
        <end position="69"/>
    </location>
</feature>
<keyword evidence="1" id="KW-0812">Transmembrane</keyword>
<evidence type="ECO:0000313" key="2">
    <source>
        <dbReference type="EMBL" id="KAG5183415.1"/>
    </source>
</evidence>
<reference evidence="2" key="1">
    <citation type="submission" date="2021-02" db="EMBL/GenBank/DDBJ databases">
        <title>First Annotated Genome of the Yellow-green Alga Tribonema minus.</title>
        <authorList>
            <person name="Mahan K.M."/>
        </authorList>
    </citation>
    <scope>NUCLEOTIDE SEQUENCE</scope>
    <source>
        <strain evidence="2">UTEX B ZZ1240</strain>
    </source>
</reference>
<dbReference type="EMBL" id="JAFCMP010000212">
    <property type="protein sequence ID" value="KAG5183415.1"/>
    <property type="molecule type" value="Genomic_DNA"/>
</dbReference>
<accession>A0A836CEE8</accession>